<dbReference type="FunFam" id="3.90.226.10:FF:000003">
    <property type="entry name" value="1,4-dihydroxy-2-naphthoyl-CoA synthase"/>
    <property type="match status" value="1"/>
</dbReference>
<dbReference type="Gene3D" id="1.10.12.10">
    <property type="entry name" value="Lyase 2-enoyl-coa Hydratase, Chain A, domain 2"/>
    <property type="match status" value="1"/>
</dbReference>
<sequence>MSKDTKSSPPKAPTRKVDGFDEISTAPANWLDLTDQYSFQDITYKVAYEDGTARIAINRPWVHNAFRPITVNEMRKALDIAQDDTNVGVIILTGEGDKAFCSGGDQSQRGEGGYDDGSEDVPRLRVLDLHVQMRRCPKPIIAAVAGYAMGGGHILHMVADITISADNAVYGQTGPRVGSFDAGYGSSHMARIVGQKKAREIWFLCRYYTAQEALDMGLVNTVVPLHELEGESLRWCRRIMQNSPTAIACLKAALNADEDGQAGSMQLAGNATRLFYLSEEGKEGRDAFMQKRPPAFRKLPSSKL</sequence>
<dbReference type="PANTHER" id="PTHR43113">
    <property type="entry name" value="NUCLEOSIDE-DIPHOSPHATE-SUGAR EPIMERASE"/>
    <property type="match status" value="1"/>
</dbReference>
<dbReference type="EC" id="4.1.3.36" evidence="3"/>
<evidence type="ECO:0000256" key="1">
    <source>
        <dbReference type="ARBA" id="ARBA00000177"/>
    </source>
</evidence>
<comment type="catalytic activity">
    <reaction evidence="1">
        <text>2-succinylbenzoyl-CoA + H(+) = 1,4-dihydroxy-2-naphthoyl-CoA + H2O</text>
        <dbReference type="Rhea" id="RHEA:26562"/>
        <dbReference type="ChEBI" id="CHEBI:15377"/>
        <dbReference type="ChEBI" id="CHEBI:15378"/>
        <dbReference type="ChEBI" id="CHEBI:57364"/>
        <dbReference type="ChEBI" id="CHEBI:58897"/>
        <dbReference type="EC" id="4.1.3.36"/>
    </reaction>
</comment>
<dbReference type="Gene3D" id="3.90.226.10">
    <property type="entry name" value="2-enoyl-CoA Hydratase, Chain A, domain 1"/>
    <property type="match status" value="1"/>
</dbReference>
<dbReference type="GO" id="GO:0008935">
    <property type="term" value="F:1,4-dihydroxy-2-naphthoyl-CoA synthase activity"/>
    <property type="evidence" value="ECO:0007669"/>
    <property type="project" value="UniProtKB-EC"/>
</dbReference>
<protein>
    <recommendedName>
        <fullName evidence="3">1,4-dihydroxy-2-naphthoyl-CoA synthase</fullName>
        <ecNumber evidence="3">4.1.3.36</ecNumber>
    </recommendedName>
</protein>
<name>A0A7S4DGT8_HETAK</name>
<dbReference type="InterPro" id="IPR010198">
    <property type="entry name" value="DHNA-CoA_synthase_MenB"/>
</dbReference>
<dbReference type="PANTHER" id="PTHR43113:SF1">
    <property type="entry name" value="1,4-DIHYDROXY-2-NAPHTHOYL-COA SYNTHASE, PEROXISOMAL"/>
    <property type="match status" value="1"/>
</dbReference>
<evidence type="ECO:0000256" key="4">
    <source>
        <dbReference type="RuleBase" id="RU003707"/>
    </source>
</evidence>
<dbReference type="NCBIfam" id="NF005637">
    <property type="entry name" value="PRK07396.1"/>
    <property type="match status" value="1"/>
</dbReference>
<dbReference type="InterPro" id="IPR029045">
    <property type="entry name" value="ClpP/crotonase-like_dom_sf"/>
</dbReference>
<dbReference type="EMBL" id="HBIU01055417">
    <property type="protein sequence ID" value="CAE0648439.1"/>
    <property type="molecule type" value="Transcribed_RNA"/>
</dbReference>
<comment type="similarity">
    <text evidence="4">Belongs to the enoyl-CoA hydratase/isomerase family.</text>
</comment>
<dbReference type="SUPFAM" id="SSF52096">
    <property type="entry name" value="ClpP/crotonase"/>
    <property type="match status" value="1"/>
</dbReference>
<proteinExistence type="inferred from homology"/>
<dbReference type="InterPro" id="IPR014748">
    <property type="entry name" value="Enoyl-CoA_hydra_C"/>
</dbReference>
<evidence type="ECO:0000256" key="2">
    <source>
        <dbReference type="ARBA" id="ARBA00023239"/>
    </source>
</evidence>
<dbReference type="GO" id="GO:0009234">
    <property type="term" value="P:menaquinone biosynthetic process"/>
    <property type="evidence" value="ECO:0007669"/>
    <property type="project" value="InterPro"/>
</dbReference>
<dbReference type="CDD" id="cd06558">
    <property type="entry name" value="crotonase-like"/>
    <property type="match status" value="1"/>
</dbReference>
<evidence type="ECO:0000256" key="3">
    <source>
        <dbReference type="ARBA" id="ARBA00066833"/>
    </source>
</evidence>
<dbReference type="PROSITE" id="PS00166">
    <property type="entry name" value="ENOYL_COA_HYDRATASE"/>
    <property type="match status" value="1"/>
</dbReference>
<reference evidence="5" key="1">
    <citation type="submission" date="2021-01" db="EMBL/GenBank/DDBJ databases">
        <authorList>
            <person name="Corre E."/>
            <person name="Pelletier E."/>
            <person name="Niang G."/>
            <person name="Scheremetjew M."/>
            <person name="Finn R."/>
            <person name="Kale V."/>
            <person name="Holt S."/>
            <person name="Cochrane G."/>
            <person name="Meng A."/>
            <person name="Brown T."/>
            <person name="Cohen L."/>
        </authorList>
    </citation>
    <scope>NUCLEOTIDE SEQUENCE</scope>
    <source>
        <strain evidence="5">CCMP3107</strain>
    </source>
</reference>
<dbReference type="AlphaFoldDB" id="A0A7S4DGT8"/>
<dbReference type="Pfam" id="PF00378">
    <property type="entry name" value="ECH_1"/>
    <property type="match status" value="1"/>
</dbReference>
<accession>A0A7S4DGT8</accession>
<keyword evidence="2" id="KW-0456">Lyase</keyword>
<dbReference type="InterPro" id="IPR001753">
    <property type="entry name" value="Enoyl-CoA_hydra/iso"/>
</dbReference>
<evidence type="ECO:0000313" key="5">
    <source>
        <dbReference type="EMBL" id="CAE0648439.1"/>
    </source>
</evidence>
<dbReference type="NCBIfam" id="TIGR01929">
    <property type="entry name" value="menB"/>
    <property type="match status" value="1"/>
</dbReference>
<organism evidence="5">
    <name type="scientific">Heterosigma akashiwo</name>
    <name type="common">Chromophytic alga</name>
    <name type="synonym">Heterosigma carterae</name>
    <dbReference type="NCBI Taxonomy" id="2829"/>
    <lineage>
        <taxon>Eukaryota</taxon>
        <taxon>Sar</taxon>
        <taxon>Stramenopiles</taxon>
        <taxon>Ochrophyta</taxon>
        <taxon>Raphidophyceae</taxon>
        <taxon>Chattonellales</taxon>
        <taxon>Chattonellaceae</taxon>
        <taxon>Heterosigma</taxon>
    </lineage>
</organism>
<dbReference type="HAMAP" id="MF_01934">
    <property type="entry name" value="MenB"/>
    <property type="match status" value="1"/>
</dbReference>
<gene>
    <name evidence="5" type="ORF">HAKA00212_LOCUS24309</name>
</gene>
<dbReference type="InterPro" id="IPR018376">
    <property type="entry name" value="Enoyl-CoA_hyd/isom_CS"/>
</dbReference>